<keyword evidence="4 6" id="KW-0238">DNA-binding</keyword>
<comment type="similarity">
    <text evidence="2 6">Belongs to the transposase mutator family.</text>
</comment>
<evidence type="ECO:0000256" key="2">
    <source>
        <dbReference type="ARBA" id="ARBA00010961"/>
    </source>
</evidence>
<reference evidence="7 8" key="1">
    <citation type="journal article" date="2023" name="PLoS ONE">
        <title>Complete genome assembly of Hawai'i environmental nontuberculous mycobacteria reveals unexpected co-isolation with methylobacteria.</title>
        <authorList>
            <person name="Hendrix J."/>
            <person name="Epperson L.E."/>
            <person name="Tong E.I."/>
            <person name="Chan Y.L."/>
            <person name="Hasan N.A."/>
            <person name="Dawrs S.N."/>
            <person name="Norton G.J."/>
            <person name="Virdi R."/>
            <person name="Crooks J.L."/>
            <person name="Chan E.D."/>
            <person name="Honda J.R."/>
            <person name="Strong M."/>
        </authorList>
    </citation>
    <scope>NUCLEOTIDE SEQUENCE [LARGE SCALE GENOMIC DNA]</scope>
    <source>
        <strain evidence="7 8">NJH_HI01</strain>
    </source>
</reference>
<dbReference type="RefSeq" id="WP_345972549.1">
    <property type="nucleotide sequence ID" value="NZ_JAQYXL010000003.1"/>
</dbReference>
<protein>
    <recommendedName>
        <fullName evidence="6">Mutator family transposase</fullName>
    </recommendedName>
</protein>
<dbReference type="Proteomes" id="UP001404845">
    <property type="component" value="Unassembled WGS sequence"/>
</dbReference>
<gene>
    <name evidence="7" type="ORF">PUR21_30330</name>
</gene>
<dbReference type="Pfam" id="PF00872">
    <property type="entry name" value="Transposase_mut"/>
    <property type="match status" value="1"/>
</dbReference>
<keyword evidence="5 6" id="KW-0233">DNA recombination</keyword>
<evidence type="ECO:0000256" key="5">
    <source>
        <dbReference type="ARBA" id="ARBA00023172"/>
    </source>
</evidence>
<dbReference type="PANTHER" id="PTHR33217">
    <property type="entry name" value="TRANSPOSASE FOR INSERTION SEQUENCE ELEMENT IS1081"/>
    <property type="match status" value="1"/>
</dbReference>
<keyword evidence="3 6" id="KW-0815">Transposition</keyword>
<proteinExistence type="inferred from homology"/>
<evidence type="ECO:0000256" key="3">
    <source>
        <dbReference type="ARBA" id="ARBA00022578"/>
    </source>
</evidence>
<keyword evidence="8" id="KW-1185">Reference proteome</keyword>
<evidence type="ECO:0000256" key="4">
    <source>
        <dbReference type="ARBA" id="ARBA00023125"/>
    </source>
</evidence>
<comment type="function">
    <text evidence="1 6">Required for the transposition of the insertion element.</text>
</comment>
<sequence>METPTNVVRLRHPEDLDDPLTEVLRSGARRLLAQAVEMEADAFLSAMQDLRLPDGRARLVRHGHGPERAIQTGIGPVPVARVRVRDRGASGSEDRVRFTSTLLPKWSRRTPSLDALLPVLYLRGVSTGDFQEALAALLGRDAPNLSPAVIARLTAAWADEHARWQGRDLSARRYAYVWADGVYLQARMEEQAECMLVLIGATPEGRKELVGFQVGVRESAQSWRELLVDVKRRGLSIAPEIAVGDGALGFWRALDEVFPGTAHQRCWVHKAANVLDKVPKSIQPAMKADLREIHGAPTRATAEVALAVFVEKYGTKYPRAAACLTKDREALLTFYDFPAEHWDHLRSSNPIESVFATVRHRTVRTKGALSATTAKLMVFKLVMAASKTWRRLKGENQLPKVVAGVIFRDGTEVVASPDHRAA</sequence>
<comment type="caution">
    <text evidence="7">The sequence shown here is derived from an EMBL/GenBank/DDBJ whole genome shotgun (WGS) entry which is preliminary data.</text>
</comment>
<dbReference type="InterPro" id="IPR001207">
    <property type="entry name" value="Transposase_mutator"/>
</dbReference>
<evidence type="ECO:0000313" key="7">
    <source>
        <dbReference type="EMBL" id="MEN3231872.1"/>
    </source>
</evidence>
<evidence type="ECO:0000313" key="8">
    <source>
        <dbReference type="Proteomes" id="UP001404845"/>
    </source>
</evidence>
<name>A0ABU9ZKB1_9HYPH</name>
<organism evidence="7 8">
    <name type="scientific">Methylorubrum rhodesianum</name>
    <dbReference type="NCBI Taxonomy" id="29427"/>
    <lineage>
        <taxon>Bacteria</taxon>
        <taxon>Pseudomonadati</taxon>
        <taxon>Pseudomonadota</taxon>
        <taxon>Alphaproteobacteria</taxon>
        <taxon>Hyphomicrobiales</taxon>
        <taxon>Methylobacteriaceae</taxon>
        <taxon>Methylorubrum</taxon>
    </lineage>
</organism>
<dbReference type="PANTHER" id="PTHR33217:SF9">
    <property type="entry name" value="MUTATOR FAMILY TRANSPOSASE"/>
    <property type="match status" value="1"/>
</dbReference>
<accession>A0ABU9ZKB1</accession>
<dbReference type="PROSITE" id="PS01007">
    <property type="entry name" value="TRANSPOSASE_MUTATOR"/>
    <property type="match status" value="1"/>
</dbReference>
<evidence type="ECO:0000256" key="6">
    <source>
        <dbReference type="RuleBase" id="RU365089"/>
    </source>
</evidence>
<evidence type="ECO:0000256" key="1">
    <source>
        <dbReference type="ARBA" id="ARBA00002190"/>
    </source>
</evidence>
<keyword evidence="6" id="KW-0814">Transposable element</keyword>
<dbReference type="EMBL" id="JAQYXL010000003">
    <property type="protein sequence ID" value="MEN3231872.1"/>
    <property type="molecule type" value="Genomic_DNA"/>
</dbReference>
<dbReference type="NCBIfam" id="NF033543">
    <property type="entry name" value="transpos_IS256"/>
    <property type="match status" value="1"/>
</dbReference>